<dbReference type="SMART" id="SM00321">
    <property type="entry name" value="WSC"/>
    <property type="match status" value="1"/>
</dbReference>
<feature type="compositionally biased region" description="Low complexity" evidence="5">
    <location>
        <begin position="188"/>
        <end position="200"/>
    </location>
</feature>
<feature type="compositionally biased region" description="Polar residues" evidence="5">
    <location>
        <begin position="681"/>
        <end position="692"/>
    </location>
</feature>
<evidence type="ECO:0000259" key="8">
    <source>
        <dbReference type="PROSITE" id="PS50041"/>
    </source>
</evidence>
<dbReference type="PROSITE" id="PS51820">
    <property type="entry name" value="PA14"/>
    <property type="match status" value="2"/>
</dbReference>
<feature type="domain" description="WSC" evidence="10">
    <location>
        <begin position="3228"/>
        <end position="3321"/>
    </location>
</feature>
<dbReference type="InterPro" id="IPR037524">
    <property type="entry name" value="PA14/GLEYA"/>
</dbReference>
<feature type="domain" description="PLAT" evidence="9">
    <location>
        <begin position="3324"/>
        <end position="3436"/>
    </location>
</feature>
<feature type="signal peptide" evidence="6">
    <location>
        <begin position="1"/>
        <end position="18"/>
    </location>
</feature>
<dbReference type="SMART" id="SM00254">
    <property type="entry name" value="ShKT"/>
    <property type="match status" value="1"/>
</dbReference>
<dbReference type="Pfam" id="PF00008">
    <property type="entry name" value="EGF"/>
    <property type="match status" value="1"/>
</dbReference>
<dbReference type="Gene3D" id="2.60.120.1560">
    <property type="match status" value="2"/>
</dbReference>
<dbReference type="Gene3D" id="2.60.60.20">
    <property type="entry name" value="PLAT/LH2 domain"/>
    <property type="match status" value="1"/>
</dbReference>
<dbReference type="Pfam" id="PF01549">
    <property type="entry name" value="ShK"/>
    <property type="match status" value="1"/>
</dbReference>
<feature type="region of interest" description="Disordered" evidence="5">
    <location>
        <begin position="426"/>
        <end position="450"/>
    </location>
</feature>
<feature type="region of interest" description="Disordered" evidence="5">
    <location>
        <begin position="334"/>
        <end position="387"/>
    </location>
</feature>
<sequence>MGFSFLLLLISLVPLSRAKDLRPVSPSVDRRSAPDALLSEIFNDPGATSLTKLTSEDSDSDIDDISGSGSELWSGSGDQPQPSKDSSTQSETVTSIVSQQTAPSTQTETTASLSTDNSDTNDNDNSKDNTVTSSSDSTANSVDTNTPYSANSLIDSTTAQNAPQQSSTNSSSTSSPVTSQGADVNLPSSEEQSQNSVVQTEENDKSFNDTSAPKADIFPNQTPNTLETVADNPEASLVSQLATQAGFDDSSLYDPTIVKKANVPDALDTLSAPVDNNKMDTEGQVRSSIPQAPLLSPQVPAVQKSTVAQLPYKGSFPLRLHKYSPYAKLLKKGLVPKPGTGTNQQASKKSVVPGLTDAGGLRPLLNTPQQQQDPTNPQGPPQAQAPNLDVNQAVNPMQMPFGDQLQAPPQTSPQAAVVPQQFAPVNLTDSNSLGQNPQQALDQVQGGVPQAPEQAFAPQAPAPSDMQAPGSENVAAAFPMNSTINNEMFPGTPQETAGIPAQGAQVVPVYQGLKAKKPLLEEDECEDMYETCPEMKKNFYCTNYTDLMKIQCKKSCGFCEAKKLKEESESGYDESGSTSLYYADEMSGSGSSDWKDDDDYEEDEEEPGTRKSGIPQPIHKVLMAKFAAGSGSGSGSESPELDESSASDDDISEASGSGEMGSGSQKKDEVQTGVAAASGSGEATVSHTSSPTPGAAEIGSGSGSHLAEDLATGTVSRFNEKHSSIPRPPPPAPQVSVYPKIDLKEIAKAVNMYRGVALKMLGEALEGAAEQKEEELAKKSHIPLPPATGILQQMGFPIGYDEGSKRNMIPNTTPVFNPMDPNYGMLGYGNNGYAYNYPQAPALNEPLADFYGQYQQQPNMARSDIMATPGEEPPQSDDEGAAQAEQPEEIQPVTSPADEAKNATAIETEKQDKPQESQNKTTESNSKKSEIVDPFEYVRNMGEGASMEPIRSKTASNFKNAGHSDPLILWKNSQSTSMNVLAEKKSSIPIPASQNQPFMPAFPDSQSQFTQGLEQPQFRSDIPQQNATSDASYMTQADSAVSPVFQQYTPQGEALTQNPDDGVSARSQITQTFAGQQPQEQGIFARLTGQRSNSTSADSKNTIPQSIVGTRLRVVSHHAPLPGSFPLSLRKIVPGMAQKKDELYKQVQEEIKMNSVPSGTSNLVTGQVTKNPAMSNPVPQPAILARPGVSRSGVLPVITVSGQLTERPLSITNKMAAKQAPPLKNVKKNVILFLVQGFCPLKIKITQFPDGFHLNLFTGRSNLLGDNTETAAASINEALTSPKIISENQHSADPLFASLNSQITSNPEVKLNDEPIDNFFNPEVQISGKIPSGGNSGIVPDATAASRAEVSKATGNNPPATEKGIANGKIPASNSASNLPPLNHLTEPAQNLPPLNYGTEMAGALPPLNHNVETASSLPPLNHAKEEAENLPPLMHGIEQAASLPPLNHGNDAVQSFHSLPPLNHGTEQAENLPPLNHGIETNRLPPLNHANEQAGVLPPLLHGVEQAKNAPSLDDFEKESAASVDALSAFTSQTNNDFSNKGDMLQSYVGKPPLTPPLEHAYPQMSHQHAALLPPLNHQELPPLNHNNLLAAPETSRYTGSDANALSSQGQTRTYSKPAPPIYPFTIPPEGEQENQGYHGDKGRNSYHETPKAGSDASARGFLPSSQLAQFYPVGPPKYPQQAVARQWFPEGGNPYPIPLPPEGGQNDPIDKNSAGYTPFDSNLLVDPETDSAPQLTALWKKGDSRKTTPKPCEGNEFCPYPLPYPIPLPPEGQQEDQLNQGTGQNTNPNPNIGKKNLIRPKPDLQCGAGWTGALGDFGSFCYQEIFEHKTWDNAHQTCKSLGGELFSVTNAYEQRFLENFTNIESWLGYRDQSRDGTWSWSDSSLSVFTNWDSSAKNDNGKGRDCVLLNSQEGKWKDASCSQTHEYLCKKNVEDCNKGWKKLTLNSVQGCYKLFKDRKTWEHALVSCMDQKASLASILSDDEETMISQVYSNSDFWIGYNDIDNEGDWVWSDRTTSSYTNWDDKSPNNGGVSCAIVTSTGRWHDEPCQSQYSFICKKPSPKGPHHPLNDATLTHEVEKFVSNKSLLNPDIDTSVTIFGRHSVTPQYLWTVQKISDSRIHGSNPIAAHGNVKAEDGGLQLNGVDAWLDAGDFYGQCLGDPDLCIKGFSFALQLNFDDDALSYKDKRYILDSSGNSRGVSIFIQNGSLFYKVVTSTKEWQLFTELVTNEWQDIAMTWKKEEGLMLYVNGAFRDSLKEGTETGLVPNKQARLTIGRKSGNPPYKYTRMYISSLYAFTRFLAPEDVPYVFTFDNTVVPRYMWLLPILDDQKLSGSPDIEVNGPVRAVDGGVHLDGKESYLKVGNFDGKCLHDPAKCPNGLSLSCKLKFNRVVRSYKEPHYILDSGGHQKGTKGLSAYLLNNNLYFSVAMSTDEDTLTWTVRTSIFTVRWQRVVLSWSLSDGLWLYTDSQFRGWTKTPKSVPRDVVAESADFVVGRKNVGPDVSPAEFSIGSLAVFPRFLEKKDVEKVFGGKKMPYPGLIREVWKELAGKSISQLKDDPYYPNDPSLVEIIENFDSPFDIDKDYGSKVKGYFVAPETGNYTFYMSGSQSGELWMSSTESQQNLTKMISLDQPTGHNQWNKYAGQSSRSVVLEAGKYYYVVGLQKGTESTDSLSAGVRLPSGRFMRPITKEILQWRLPGDPFAGVIRELWQDIPGYKIMDLTSNPNFPNNPSSIEVLDKFDAPHNVDDNYGSRIRGFFKAPESGLYRFFLAADTTGELWLSSDETEKSLKKVVAINGWTAHNEWLKFPEQKSERIHLKKGKYYYMEAYQKADKLADCVSVAVELPSGHFEGPIKRVHLSWRLPDGRTGPGPSSQEEAIPKPVGLYPLNKAFGGKDAGPNNENGVLSNVDLSTGPNDDDGGAYEFKGTADSFVEIPNDGKLDTQNSMTILANIYPSGSGGPILNYKTDGWGVHLWQFESTELFVRFVHRNGIFHKPIASRVLQLNEWNQVGATYDNTTGVAQLWHNGKMVKSRNIGQIKLATQYPIRIGARDGDDRRFAGKISCLQIYDKALDEQQIGNLKSCPVKAKISLDDEQDSGFGSGSGDWDEQDLDSSAVSFSHNAGKYDKDEEADDEIQGSESYSGNKCEPQPCENGAKCIRDSKRLDGYRCKCTSDFTGRNCQVSKPDAENPVVKRAKIPKPELKTGSEDYQKNASSLSIIENIPEEKKQDVLLLFQKVGCYKDESVRHDLPDRAIVKSVSQEDCVRSCALEEKGYSYFGLQNSDTCYCGHRYGKYGKADEANCNMPCTGNDKENCGGNSTNMVYFFGLGTNYTISSLTGDMDGADTDANVYITLYGEKGDSGFRKLDTKHFSRGKSENNTLMLPDLGKLRQVRILHDNSGSNPSWFLEKITVTDENGQRYEFPCKEWLSETQGGGKTERLLRLQHT</sequence>
<dbReference type="InterPro" id="IPR002889">
    <property type="entry name" value="WSC_carb-bd"/>
</dbReference>
<dbReference type="SUPFAM" id="SSF49723">
    <property type="entry name" value="Lipase/lipooxygenase domain (PLAT/LH2 domain)"/>
    <property type="match status" value="1"/>
</dbReference>
<feature type="compositionally biased region" description="Polar residues" evidence="5">
    <location>
        <begin position="427"/>
        <end position="442"/>
    </location>
</feature>
<organism evidence="13 14">
    <name type="scientific">Porites lobata</name>
    <dbReference type="NCBI Taxonomy" id="104759"/>
    <lineage>
        <taxon>Eukaryota</taxon>
        <taxon>Metazoa</taxon>
        <taxon>Cnidaria</taxon>
        <taxon>Anthozoa</taxon>
        <taxon>Hexacorallia</taxon>
        <taxon>Scleractinia</taxon>
        <taxon>Fungiina</taxon>
        <taxon>Poritidae</taxon>
        <taxon>Porites</taxon>
    </lineage>
</organism>
<dbReference type="InterPro" id="IPR018378">
    <property type="entry name" value="C-type_lectin_CS"/>
</dbReference>
<dbReference type="Proteomes" id="UP001159405">
    <property type="component" value="Unassembled WGS sequence"/>
</dbReference>
<feature type="compositionally biased region" description="Acidic residues" evidence="5">
    <location>
        <begin position="595"/>
        <end position="606"/>
    </location>
</feature>
<feature type="domain" description="PA14" evidence="12">
    <location>
        <begin position="2696"/>
        <end position="2852"/>
    </location>
</feature>
<evidence type="ECO:0000259" key="7">
    <source>
        <dbReference type="PROSITE" id="PS50026"/>
    </source>
</evidence>
<dbReference type="CDD" id="cd00054">
    <property type="entry name" value="EGF_CA"/>
    <property type="match status" value="1"/>
</dbReference>
<feature type="domain" description="ShKT" evidence="11">
    <location>
        <begin position="525"/>
        <end position="559"/>
    </location>
</feature>
<dbReference type="PROSITE" id="PS51212">
    <property type="entry name" value="WSC"/>
    <property type="match status" value="1"/>
</dbReference>
<dbReference type="Gene3D" id="2.10.25.10">
    <property type="entry name" value="Laminin"/>
    <property type="match status" value="1"/>
</dbReference>
<dbReference type="SMART" id="SM00034">
    <property type="entry name" value="CLECT"/>
    <property type="match status" value="2"/>
</dbReference>
<feature type="compositionally biased region" description="Polar residues" evidence="5">
    <location>
        <begin position="1777"/>
        <end position="1792"/>
    </location>
</feature>
<dbReference type="PROSITE" id="PS50026">
    <property type="entry name" value="EGF_3"/>
    <property type="match status" value="1"/>
</dbReference>
<dbReference type="InterPro" id="IPR003582">
    <property type="entry name" value="ShKT_dom"/>
</dbReference>
<accession>A0ABN8NXC5</accession>
<feature type="disulfide bond" evidence="4">
    <location>
        <begin position="525"/>
        <end position="559"/>
    </location>
</feature>
<feature type="domain" description="EGF-like" evidence="7">
    <location>
        <begin position="3137"/>
        <end position="3176"/>
    </location>
</feature>
<dbReference type="SMART" id="SM00758">
    <property type="entry name" value="PA14"/>
    <property type="match status" value="1"/>
</dbReference>
<evidence type="ECO:0000313" key="14">
    <source>
        <dbReference type="Proteomes" id="UP001159405"/>
    </source>
</evidence>
<evidence type="ECO:0000256" key="6">
    <source>
        <dbReference type="SAM" id="SignalP"/>
    </source>
</evidence>
<dbReference type="PANTHER" id="PTHR47635:SF2">
    <property type="entry name" value="LAMG-LIKE JELLYROLL FOLD DOMAIN-CONTAINING PROTEIN"/>
    <property type="match status" value="1"/>
</dbReference>
<feature type="compositionally biased region" description="Acidic residues" evidence="5">
    <location>
        <begin position="639"/>
        <end position="652"/>
    </location>
</feature>
<feature type="region of interest" description="Disordered" evidence="5">
    <location>
        <begin position="864"/>
        <end position="934"/>
    </location>
</feature>
<dbReference type="SUPFAM" id="SSF56988">
    <property type="entry name" value="Anthrax protective antigen"/>
    <property type="match status" value="1"/>
</dbReference>
<keyword evidence="6" id="KW-0732">Signal</keyword>
<feature type="compositionally biased region" description="Low complexity" evidence="5">
    <location>
        <begin position="65"/>
        <end position="77"/>
    </location>
</feature>
<dbReference type="Pfam" id="PF07691">
    <property type="entry name" value="PA14"/>
    <property type="match status" value="1"/>
</dbReference>
<dbReference type="SUPFAM" id="SSF56436">
    <property type="entry name" value="C-type lectin-like"/>
    <property type="match status" value="2"/>
</dbReference>
<evidence type="ECO:0000256" key="3">
    <source>
        <dbReference type="PROSITE-ProRule" id="PRU00076"/>
    </source>
</evidence>
<feature type="region of interest" description="Disordered" evidence="5">
    <location>
        <begin position="1599"/>
        <end position="1661"/>
    </location>
</feature>
<gene>
    <name evidence="13" type="ORF">PLOB_00031355</name>
</gene>
<feature type="compositionally biased region" description="Basic and acidic residues" evidence="5">
    <location>
        <begin position="1640"/>
        <end position="1652"/>
    </location>
</feature>
<dbReference type="PROSITE" id="PS50041">
    <property type="entry name" value="C_TYPE_LECTIN_2"/>
    <property type="match status" value="2"/>
</dbReference>
<feature type="region of interest" description="Disordered" evidence="5">
    <location>
        <begin position="1768"/>
        <end position="1797"/>
    </location>
</feature>
<feature type="compositionally biased region" description="Low complexity" evidence="5">
    <location>
        <begin position="159"/>
        <end position="180"/>
    </location>
</feature>
<dbReference type="Pfam" id="PF00059">
    <property type="entry name" value="Lectin_C"/>
    <property type="match status" value="2"/>
</dbReference>
<feature type="region of interest" description="Disordered" evidence="5">
    <location>
        <begin position="3116"/>
        <end position="3145"/>
    </location>
</feature>
<evidence type="ECO:0000256" key="1">
    <source>
        <dbReference type="ARBA" id="ARBA00022656"/>
    </source>
</evidence>
<feature type="compositionally biased region" description="Low complexity" evidence="5">
    <location>
        <begin position="109"/>
        <end position="120"/>
    </location>
</feature>
<keyword evidence="1" id="KW-0800">Toxin</keyword>
<keyword evidence="14" id="KW-1185">Reference proteome</keyword>
<dbReference type="PROSITE" id="PS00615">
    <property type="entry name" value="C_TYPE_LECTIN_1"/>
    <property type="match status" value="2"/>
</dbReference>
<feature type="compositionally biased region" description="Polar residues" evidence="5">
    <location>
        <begin position="1599"/>
        <end position="1616"/>
    </location>
</feature>
<dbReference type="InterPro" id="IPR016186">
    <property type="entry name" value="C-type_lectin-like/link_sf"/>
</dbReference>
<feature type="region of interest" description="Disordered" evidence="5">
    <location>
        <begin position="47"/>
        <end position="226"/>
    </location>
</feature>
<dbReference type="InterPro" id="IPR018871">
    <property type="entry name" value="GLEYA_adhesin_domain"/>
</dbReference>
<reference evidence="13 14" key="1">
    <citation type="submission" date="2022-05" db="EMBL/GenBank/DDBJ databases">
        <authorList>
            <consortium name="Genoscope - CEA"/>
            <person name="William W."/>
        </authorList>
    </citation>
    <scope>NUCLEOTIDE SEQUENCE [LARGE SCALE GENOMIC DNA]</scope>
</reference>
<dbReference type="CDD" id="cd01756">
    <property type="entry name" value="PLAT_repeat"/>
    <property type="match status" value="1"/>
</dbReference>
<feature type="compositionally biased region" description="Low complexity" evidence="5">
    <location>
        <begin position="128"/>
        <end position="146"/>
    </location>
</feature>
<dbReference type="SUPFAM" id="SSF57196">
    <property type="entry name" value="EGF/Laminin"/>
    <property type="match status" value="1"/>
</dbReference>
<evidence type="ECO:0000259" key="10">
    <source>
        <dbReference type="PROSITE" id="PS51212"/>
    </source>
</evidence>
<feature type="domain" description="PA14" evidence="12">
    <location>
        <begin position="2531"/>
        <end position="2688"/>
    </location>
</feature>
<dbReference type="InterPro" id="IPR013320">
    <property type="entry name" value="ConA-like_dom_sf"/>
</dbReference>
<feature type="domain" description="C-type lectin" evidence="8">
    <location>
        <begin position="1819"/>
        <end position="1931"/>
    </location>
</feature>
<dbReference type="EMBL" id="CALNXK010000040">
    <property type="protein sequence ID" value="CAH3124725.1"/>
    <property type="molecule type" value="Genomic_DNA"/>
</dbReference>
<dbReference type="Pfam" id="PF13385">
    <property type="entry name" value="Laminin_G_3"/>
    <property type="match status" value="2"/>
</dbReference>
<dbReference type="SMART" id="SM00308">
    <property type="entry name" value="LH2"/>
    <property type="match status" value="1"/>
</dbReference>
<dbReference type="CDD" id="cd00037">
    <property type="entry name" value="CLECT"/>
    <property type="match status" value="2"/>
</dbReference>
<dbReference type="Gene3D" id="3.10.100.10">
    <property type="entry name" value="Mannose-Binding Protein A, subunit A"/>
    <property type="match status" value="2"/>
</dbReference>
<dbReference type="PROSITE" id="PS00022">
    <property type="entry name" value="EGF_1"/>
    <property type="match status" value="1"/>
</dbReference>
<dbReference type="SMART" id="SM00181">
    <property type="entry name" value="EGF"/>
    <property type="match status" value="1"/>
</dbReference>
<evidence type="ECO:0000256" key="4">
    <source>
        <dbReference type="PROSITE-ProRule" id="PRU01005"/>
    </source>
</evidence>
<feature type="domain" description="C-type lectin" evidence="8">
    <location>
        <begin position="1952"/>
        <end position="2058"/>
    </location>
</feature>
<dbReference type="SUPFAM" id="SSF49899">
    <property type="entry name" value="Concanavalin A-like lectins/glucanases"/>
    <property type="match status" value="3"/>
</dbReference>
<dbReference type="PROSITE" id="PS51670">
    <property type="entry name" value="SHKT"/>
    <property type="match status" value="1"/>
</dbReference>
<name>A0ABN8NXC5_9CNID</name>
<feature type="compositionally biased region" description="Polar residues" evidence="5">
    <location>
        <begin position="78"/>
        <end position="108"/>
    </location>
</feature>
<keyword evidence="3" id="KW-0245">EGF-like domain</keyword>
<dbReference type="Gene3D" id="1.10.10.1940">
    <property type="match status" value="1"/>
</dbReference>
<dbReference type="InterPro" id="IPR000742">
    <property type="entry name" value="EGF"/>
</dbReference>
<dbReference type="PANTHER" id="PTHR47635">
    <property type="entry name" value="CUB DOMAIN-CONTAINING PROTEIN"/>
    <property type="match status" value="1"/>
</dbReference>
<evidence type="ECO:0000259" key="9">
    <source>
        <dbReference type="PROSITE" id="PS50095"/>
    </source>
</evidence>
<feature type="disulfide bond" evidence="3">
    <location>
        <begin position="3166"/>
        <end position="3175"/>
    </location>
</feature>
<feature type="region of interest" description="Disordered" evidence="5">
    <location>
        <begin position="567"/>
        <end position="736"/>
    </location>
</feature>
<comment type="caution">
    <text evidence="3">Lacks conserved residue(s) required for the propagation of feature annotation.</text>
</comment>
<dbReference type="InterPro" id="IPR001024">
    <property type="entry name" value="PLAT/LH2_dom"/>
</dbReference>
<dbReference type="Pfam" id="PF01477">
    <property type="entry name" value="PLAT"/>
    <property type="match status" value="1"/>
</dbReference>
<feature type="compositionally biased region" description="Polar residues" evidence="5">
    <location>
        <begin position="147"/>
        <end position="158"/>
    </location>
</feature>
<proteinExistence type="predicted"/>
<evidence type="ECO:0000256" key="2">
    <source>
        <dbReference type="ARBA" id="ARBA00023157"/>
    </source>
</evidence>
<dbReference type="InterPro" id="IPR016187">
    <property type="entry name" value="CTDL_fold"/>
</dbReference>
<evidence type="ECO:0000313" key="13">
    <source>
        <dbReference type="EMBL" id="CAH3124725.1"/>
    </source>
</evidence>
<protein>
    <submittedName>
        <fullName evidence="13">Uncharacterized protein</fullName>
    </submittedName>
</protein>
<feature type="compositionally biased region" description="Pro residues" evidence="5">
    <location>
        <begin position="1619"/>
        <end position="1628"/>
    </location>
</feature>
<dbReference type="Gene3D" id="2.60.120.200">
    <property type="match status" value="3"/>
</dbReference>
<dbReference type="Pfam" id="PF01822">
    <property type="entry name" value="WSC"/>
    <property type="match status" value="1"/>
</dbReference>
<keyword evidence="2 3" id="KW-1015">Disulfide bond</keyword>
<feature type="chain" id="PRO_5047514204" evidence="6">
    <location>
        <begin position="19"/>
        <end position="3440"/>
    </location>
</feature>
<dbReference type="InterPro" id="IPR001304">
    <property type="entry name" value="C-type_lectin-like"/>
</dbReference>
<evidence type="ECO:0000259" key="12">
    <source>
        <dbReference type="PROSITE" id="PS51820"/>
    </source>
</evidence>
<evidence type="ECO:0000259" key="11">
    <source>
        <dbReference type="PROSITE" id="PS51670"/>
    </source>
</evidence>
<dbReference type="Pfam" id="PF10528">
    <property type="entry name" value="GLEYA"/>
    <property type="match status" value="1"/>
</dbReference>
<dbReference type="InterPro" id="IPR011658">
    <property type="entry name" value="PA14_dom"/>
</dbReference>
<feature type="compositionally biased region" description="Low complexity" evidence="5">
    <location>
        <begin position="363"/>
        <end position="387"/>
    </location>
</feature>
<comment type="caution">
    <text evidence="13">The sequence shown here is derived from an EMBL/GenBank/DDBJ whole genome shotgun (WGS) entry which is preliminary data.</text>
</comment>
<dbReference type="PROSITE" id="PS50095">
    <property type="entry name" value="PLAT"/>
    <property type="match status" value="1"/>
</dbReference>
<evidence type="ECO:0000256" key="5">
    <source>
        <dbReference type="SAM" id="MobiDB-lite"/>
    </source>
</evidence>
<dbReference type="InterPro" id="IPR036392">
    <property type="entry name" value="PLAT/LH2_dom_sf"/>
</dbReference>